<feature type="transmembrane region" description="Helical" evidence="1">
    <location>
        <begin position="134"/>
        <end position="156"/>
    </location>
</feature>
<gene>
    <name evidence="2" type="ORF">GGR06_002087</name>
</gene>
<reference evidence="2" key="1">
    <citation type="submission" date="2020-08" db="EMBL/GenBank/DDBJ databases">
        <title>Genomic Encyclopedia of Type Strains, Phase IV (KMG-IV): sequencing the most valuable type-strain genomes for metagenomic binning, comparative biology and taxonomic classification.</title>
        <authorList>
            <person name="Goeker M."/>
        </authorList>
    </citation>
    <scope>NUCLEOTIDE SEQUENCE [LARGE SCALE GENOMIC DNA]</scope>
    <source>
        <strain evidence="2">DSM 105720</strain>
    </source>
</reference>
<evidence type="ECO:0000256" key="1">
    <source>
        <dbReference type="SAM" id="Phobius"/>
    </source>
</evidence>
<feature type="transmembrane region" description="Helical" evidence="1">
    <location>
        <begin position="12"/>
        <end position="36"/>
    </location>
</feature>
<sequence length="164" mass="18549">MKKLNSKGIKVLKTIHLLLVMMWVTGVLAMATLYLLKPKSGDELYMVLNIILFIDWVFVIPGAILTVVVGVIYGFFTNWGFFKYRWITVKWIVAILIILAGTFYYSPLLEQSLEIADQTRDAALDNPVIATNTIQTLISSSIQGLALIILVVISVFKPWKKKKK</sequence>
<comment type="caution">
    <text evidence="2">The sequence shown here is derived from an EMBL/GenBank/DDBJ whole genome shotgun (WGS) entry which is preliminary data.</text>
</comment>
<organism evidence="2 3">
    <name type="scientific">Bacteroides reticulotermitis</name>
    <dbReference type="NCBI Taxonomy" id="1133319"/>
    <lineage>
        <taxon>Bacteria</taxon>
        <taxon>Pseudomonadati</taxon>
        <taxon>Bacteroidota</taxon>
        <taxon>Bacteroidia</taxon>
        <taxon>Bacteroidales</taxon>
        <taxon>Bacteroidaceae</taxon>
        <taxon>Bacteroides</taxon>
    </lineage>
</organism>
<accession>A0A840CY92</accession>
<protein>
    <submittedName>
        <fullName evidence="2">Membrane protein</fullName>
    </submittedName>
</protein>
<dbReference type="InterPro" id="IPR036927">
    <property type="entry name" value="Cyt_c_oxase-like_su1_sf"/>
</dbReference>
<evidence type="ECO:0000313" key="3">
    <source>
        <dbReference type="Proteomes" id="UP000560658"/>
    </source>
</evidence>
<feature type="transmembrane region" description="Helical" evidence="1">
    <location>
        <begin position="88"/>
        <end position="105"/>
    </location>
</feature>
<name>A0A840CY92_9BACE</name>
<dbReference type="Proteomes" id="UP000560658">
    <property type="component" value="Unassembled WGS sequence"/>
</dbReference>
<feature type="transmembrane region" description="Helical" evidence="1">
    <location>
        <begin position="56"/>
        <end position="76"/>
    </location>
</feature>
<proteinExistence type="predicted"/>
<dbReference type="AlphaFoldDB" id="A0A840CY92"/>
<keyword evidence="1" id="KW-0812">Transmembrane</keyword>
<dbReference type="EMBL" id="JACIER010000007">
    <property type="protein sequence ID" value="MBB4044296.1"/>
    <property type="molecule type" value="Genomic_DNA"/>
</dbReference>
<keyword evidence="3" id="KW-1185">Reference proteome</keyword>
<dbReference type="Gene3D" id="1.20.210.10">
    <property type="entry name" value="Cytochrome c oxidase-like, subunit I domain"/>
    <property type="match status" value="1"/>
</dbReference>
<evidence type="ECO:0000313" key="2">
    <source>
        <dbReference type="EMBL" id="MBB4044296.1"/>
    </source>
</evidence>
<dbReference type="RefSeq" id="WP_044163610.1">
    <property type="nucleotide sequence ID" value="NZ_JACIER010000007.1"/>
</dbReference>
<keyword evidence="1" id="KW-0472">Membrane</keyword>
<keyword evidence="1" id="KW-1133">Transmembrane helix</keyword>